<accession>A0A9K3DCN2</accession>
<sequence>MVGHLQEQAHLLEAMQTQEAQLLRQLAEQTKQREAAERQLADMQTENERL</sequence>
<feature type="compositionally biased region" description="Basic and acidic residues" evidence="1">
    <location>
        <begin position="30"/>
        <end position="50"/>
    </location>
</feature>
<gene>
    <name evidence="2" type="ORF">KIPB_016390</name>
</gene>
<proteinExistence type="predicted"/>
<evidence type="ECO:0000313" key="2">
    <source>
        <dbReference type="EMBL" id="GIQ92555.1"/>
    </source>
</evidence>
<dbReference type="Proteomes" id="UP000265618">
    <property type="component" value="Unassembled WGS sequence"/>
</dbReference>
<reference evidence="2 3" key="1">
    <citation type="journal article" date="2018" name="PLoS ONE">
        <title>The draft genome of Kipferlia bialata reveals reductive genome evolution in fornicate parasites.</title>
        <authorList>
            <person name="Tanifuji G."/>
            <person name="Takabayashi S."/>
            <person name="Kume K."/>
            <person name="Takagi M."/>
            <person name="Nakayama T."/>
            <person name="Kamikawa R."/>
            <person name="Inagaki Y."/>
            <person name="Hashimoto T."/>
        </authorList>
    </citation>
    <scope>NUCLEOTIDE SEQUENCE [LARGE SCALE GENOMIC DNA]</scope>
    <source>
        <strain evidence="2">NY0173</strain>
    </source>
</reference>
<name>A0A9K3DCN2_9EUKA</name>
<keyword evidence="3" id="KW-1185">Reference proteome</keyword>
<evidence type="ECO:0000313" key="3">
    <source>
        <dbReference type="Proteomes" id="UP000265618"/>
    </source>
</evidence>
<dbReference type="EMBL" id="BDIP01009972">
    <property type="protein sequence ID" value="GIQ92555.1"/>
    <property type="molecule type" value="Genomic_DNA"/>
</dbReference>
<evidence type="ECO:0000256" key="1">
    <source>
        <dbReference type="SAM" id="MobiDB-lite"/>
    </source>
</evidence>
<comment type="caution">
    <text evidence="2">The sequence shown here is derived from an EMBL/GenBank/DDBJ whole genome shotgun (WGS) entry which is preliminary data.</text>
</comment>
<organism evidence="2 3">
    <name type="scientific">Kipferlia bialata</name>
    <dbReference type="NCBI Taxonomy" id="797122"/>
    <lineage>
        <taxon>Eukaryota</taxon>
        <taxon>Metamonada</taxon>
        <taxon>Carpediemonas-like organisms</taxon>
        <taxon>Kipferlia</taxon>
    </lineage>
</organism>
<dbReference type="AlphaFoldDB" id="A0A9K3DCN2"/>
<feature type="region of interest" description="Disordered" evidence="1">
    <location>
        <begin position="28"/>
        <end position="50"/>
    </location>
</feature>
<protein>
    <submittedName>
        <fullName evidence="2">Uncharacterized protein</fullName>
    </submittedName>
</protein>
<feature type="non-terminal residue" evidence="2">
    <location>
        <position position="1"/>
    </location>
</feature>